<feature type="coiled-coil region" evidence="13">
    <location>
        <begin position="100"/>
        <end position="127"/>
    </location>
</feature>
<sequence length="287" mass="32946">MKKFLTGFLAALLVLPITYKAQEAGDKNSLLWEVTGKGSEKPSYLFGTFHMMCKDDFRIPKKVQKALSSTDHFAMEINFSDPNAMLEMQNMLVSDKKWTENFTEEEIKRVTKALESLEYNLDEIAQLSPIALYSMISVKSFECPQNELKMIDLELMQSALSMGKEITGLESVKDQVQVFQKFLTKKEIISMIENAARNKEETQLMLKVYLSEDMEQLGRFFKESESMSENQKKILLNDRNLQWMKKIPQLLKEKSVFFAVGAGHLTGEHGIISLLRKNGYQVRPVTD</sequence>
<keyword evidence="8" id="KW-0378">Hydrolase</keyword>
<evidence type="ECO:0000256" key="1">
    <source>
        <dbReference type="ARBA" id="ARBA00001936"/>
    </source>
</evidence>
<evidence type="ECO:0000256" key="7">
    <source>
        <dbReference type="ARBA" id="ARBA00022729"/>
    </source>
</evidence>
<keyword evidence="7 14" id="KW-0732">Signal</keyword>
<evidence type="ECO:0000256" key="14">
    <source>
        <dbReference type="SAM" id="SignalP"/>
    </source>
</evidence>
<keyword evidence="10" id="KW-0482">Metalloprotease</keyword>
<evidence type="ECO:0000256" key="9">
    <source>
        <dbReference type="ARBA" id="ARBA00022989"/>
    </source>
</evidence>
<evidence type="ECO:0000256" key="4">
    <source>
        <dbReference type="ARBA" id="ARBA00022670"/>
    </source>
</evidence>
<evidence type="ECO:0000256" key="11">
    <source>
        <dbReference type="ARBA" id="ARBA00023136"/>
    </source>
</evidence>
<evidence type="ECO:0000313" key="16">
    <source>
        <dbReference type="Proteomes" id="UP000252172"/>
    </source>
</evidence>
<keyword evidence="12" id="KW-0325">Glycoprotein</keyword>
<dbReference type="GO" id="GO:0006508">
    <property type="term" value="P:proteolysis"/>
    <property type="evidence" value="ECO:0007669"/>
    <property type="project" value="UniProtKB-KW"/>
</dbReference>
<evidence type="ECO:0000256" key="13">
    <source>
        <dbReference type="SAM" id="Coils"/>
    </source>
</evidence>
<proteinExistence type="predicted"/>
<keyword evidence="11" id="KW-0472">Membrane</keyword>
<keyword evidence="13" id="KW-0175">Coiled coil</keyword>
<evidence type="ECO:0000256" key="2">
    <source>
        <dbReference type="ARBA" id="ARBA00001941"/>
    </source>
</evidence>
<keyword evidence="4" id="KW-0645">Protease</keyword>
<evidence type="ECO:0000313" key="15">
    <source>
        <dbReference type="EMBL" id="RCU42284.1"/>
    </source>
</evidence>
<dbReference type="EMBL" id="QPIE01000007">
    <property type="protein sequence ID" value="RCU42284.1"/>
    <property type="molecule type" value="Genomic_DNA"/>
</dbReference>
<dbReference type="InterPro" id="IPR040230">
    <property type="entry name" value="TIKI1/2-like"/>
</dbReference>
<dbReference type="InterPro" id="IPR002816">
    <property type="entry name" value="TraB/PrgY/GumN_fam"/>
</dbReference>
<dbReference type="Proteomes" id="UP000252172">
    <property type="component" value="Unassembled WGS sequence"/>
</dbReference>
<reference evidence="15 16" key="1">
    <citation type="submission" date="2018-07" db="EMBL/GenBank/DDBJ databases">
        <title>Chryseobacterium lacus sp. nov., isolated from lake water.</title>
        <authorList>
            <person name="Li C.-M."/>
        </authorList>
    </citation>
    <scope>NUCLEOTIDE SEQUENCE [LARGE SCALE GENOMIC DNA]</scope>
    <source>
        <strain evidence="15 16">YLOS41</strain>
    </source>
</reference>
<protein>
    <submittedName>
        <fullName evidence="15">TraB/GumN family protein</fullName>
    </submittedName>
</protein>
<feature type="chain" id="PRO_5016743959" evidence="14">
    <location>
        <begin position="22"/>
        <end position="287"/>
    </location>
</feature>
<evidence type="ECO:0000256" key="3">
    <source>
        <dbReference type="ARBA" id="ARBA00004479"/>
    </source>
</evidence>
<feature type="signal peptide" evidence="14">
    <location>
        <begin position="1"/>
        <end position="21"/>
    </location>
</feature>
<evidence type="ECO:0000256" key="10">
    <source>
        <dbReference type="ARBA" id="ARBA00023049"/>
    </source>
</evidence>
<dbReference type="GO" id="GO:0004222">
    <property type="term" value="F:metalloendopeptidase activity"/>
    <property type="evidence" value="ECO:0007669"/>
    <property type="project" value="TreeGrafter"/>
</dbReference>
<organism evidence="15 16">
    <name type="scientific">Chryseobacterium lacus</name>
    <dbReference type="NCBI Taxonomy" id="2058346"/>
    <lineage>
        <taxon>Bacteria</taxon>
        <taxon>Pseudomonadati</taxon>
        <taxon>Bacteroidota</taxon>
        <taxon>Flavobacteriia</taxon>
        <taxon>Flavobacteriales</taxon>
        <taxon>Weeksellaceae</taxon>
        <taxon>Chryseobacterium group</taxon>
        <taxon>Chryseobacterium</taxon>
    </lineage>
</organism>
<comment type="caution">
    <text evidence="15">The sequence shown here is derived from an EMBL/GenBank/DDBJ whole genome shotgun (WGS) entry which is preliminary data.</text>
</comment>
<gene>
    <name evidence="15" type="ORF">DQ356_10170</name>
</gene>
<dbReference type="Pfam" id="PF01963">
    <property type="entry name" value="TraB_PrgY_gumN"/>
    <property type="match status" value="1"/>
</dbReference>
<comment type="cofactor">
    <cofactor evidence="1">
        <name>Mn(2+)</name>
        <dbReference type="ChEBI" id="CHEBI:29035"/>
    </cofactor>
</comment>
<keyword evidence="9" id="KW-1133">Transmembrane helix</keyword>
<dbReference type="GO" id="GO:0046872">
    <property type="term" value="F:metal ion binding"/>
    <property type="evidence" value="ECO:0007669"/>
    <property type="project" value="UniProtKB-KW"/>
</dbReference>
<dbReference type="GO" id="GO:0016020">
    <property type="term" value="C:membrane"/>
    <property type="evidence" value="ECO:0007669"/>
    <property type="project" value="UniProtKB-SubCell"/>
</dbReference>
<evidence type="ECO:0000256" key="8">
    <source>
        <dbReference type="ARBA" id="ARBA00022801"/>
    </source>
</evidence>
<evidence type="ECO:0000256" key="12">
    <source>
        <dbReference type="ARBA" id="ARBA00023180"/>
    </source>
</evidence>
<evidence type="ECO:0000256" key="6">
    <source>
        <dbReference type="ARBA" id="ARBA00022723"/>
    </source>
</evidence>
<keyword evidence="5" id="KW-0812">Transmembrane</keyword>
<dbReference type="PANTHER" id="PTHR31120:SF6">
    <property type="entry name" value="METALLOPROTEASE TIKI HOMOLOG"/>
    <property type="match status" value="1"/>
</dbReference>
<evidence type="ECO:0000256" key="5">
    <source>
        <dbReference type="ARBA" id="ARBA00022692"/>
    </source>
</evidence>
<dbReference type="CDD" id="cd14789">
    <property type="entry name" value="Tiki"/>
    <property type="match status" value="1"/>
</dbReference>
<dbReference type="AlphaFoldDB" id="A0A368MY05"/>
<keyword evidence="6" id="KW-0479">Metal-binding</keyword>
<name>A0A368MY05_9FLAO</name>
<keyword evidence="16" id="KW-1185">Reference proteome</keyword>
<comment type="cofactor">
    <cofactor evidence="2">
        <name>Co(2+)</name>
        <dbReference type="ChEBI" id="CHEBI:48828"/>
    </cofactor>
</comment>
<dbReference type="RefSeq" id="WP_114304385.1">
    <property type="nucleotide sequence ID" value="NZ_QPIE01000007.1"/>
</dbReference>
<dbReference type="PANTHER" id="PTHR31120">
    <property type="entry name" value="METALLOPROTEASE TIKI"/>
    <property type="match status" value="1"/>
</dbReference>
<dbReference type="OrthoDB" id="9798714at2"/>
<dbReference type="GO" id="GO:0030178">
    <property type="term" value="P:negative regulation of Wnt signaling pathway"/>
    <property type="evidence" value="ECO:0007669"/>
    <property type="project" value="InterPro"/>
</dbReference>
<accession>A0A368MY05</accession>
<comment type="subcellular location">
    <subcellularLocation>
        <location evidence="3">Membrane</location>
        <topology evidence="3">Single-pass type I membrane protein</topology>
    </subcellularLocation>
</comment>